<evidence type="ECO:0000313" key="3">
    <source>
        <dbReference type="EMBL" id="VAW70045.1"/>
    </source>
</evidence>
<gene>
    <name evidence="3" type="ORF">MNBD_GAMMA09-669</name>
</gene>
<dbReference type="PROSITE" id="PS50110">
    <property type="entry name" value="RESPONSE_REGULATORY"/>
    <property type="match status" value="1"/>
</dbReference>
<dbReference type="GO" id="GO:0000160">
    <property type="term" value="P:phosphorelay signal transduction system"/>
    <property type="evidence" value="ECO:0007669"/>
    <property type="project" value="InterPro"/>
</dbReference>
<dbReference type="Gene3D" id="3.40.50.2300">
    <property type="match status" value="1"/>
</dbReference>
<organism evidence="3">
    <name type="scientific">hydrothermal vent metagenome</name>
    <dbReference type="NCBI Taxonomy" id="652676"/>
    <lineage>
        <taxon>unclassified sequences</taxon>
        <taxon>metagenomes</taxon>
        <taxon>ecological metagenomes</taxon>
    </lineage>
</organism>
<name>A0A3B0XNI8_9ZZZZ</name>
<dbReference type="InterPro" id="IPR050595">
    <property type="entry name" value="Bact_response_regulator"/>
</dbReference>
<dbReference type="Pfam" id="PF00072">
    <property type="entry name" value="Response_reg"/>
    <property type="match status" value="1"/>
</dbReference>
<sequence length="123" mass="13590">MSNILVVDDDTSILTFIDHALRDSHDIFTSETVFGAENISKNNKIELLIADLVIPDKNGIDMIMEFKKNHPEMPILAISGGGGITGRFDYLPIAKLVGAEMTLKKPFTTTELRNSVKNILENS</sequence>
<reference evidence="3" key="1">
    <citation type="submission" date="2018-06" db="EMBL/GenBank/DDBJ databases">
        <authorList>
            <person name="Zhirakovskaya E."/>
        </authorList>
    </citation>
    <scope>NUCLEOTIDE SEQUENCE</scope>
</reference>
<protein>
    <recommendedName>
        <fullName evidence="2">Response regulatory domain-containing protein</fullName>
    </recommendedName>
</protein>
<dbReference type="InterPro" id="IPR001789">
    <property type="entry name" value="Sig_transdc_resp-reg_receiver"/>
</dbReference>
<dbReference type="AlphaFoldDB" id="A0A3B0XNI8"/>
<accession>A0A3B0XNI8</accession>
<proteinExistence type="predicted"/>
<feature type="domain" description="Response regulatory" evidence="2">
    <location>
        <begin position="3"/>
        <end position="120"/>
    </location>
</feature>
<evidence type="ECO:0000259" key="2">
    <source>
        <dbReference type="PROSITE" id="PS50110"/>
    </source>
</evidence>
<keyword evidence="1" id="KW-0597">Phosphoprotein</keyword>
<evidence type="ECO:0000256" key="1">
    <source>
        <dbReference type="ARBA" id="ARBA00022553"/>
    </source>
</evidence>
<dbReference type="PANTHER" id="PTHR44591:SF23">
    <property type="entry name" value="CHEY SUBFAMILY"/>
    <property type="match status" value="1"/>
</dbReference>
<dbReference type="EMBL" id="UOFI01000186">
    <property type="protein sequence ID" value="VAW70045.1"/>
    <property type="molecule type" value="Genomic_DNA"/>
</dbReference>
<dbReference type="InterPro" id="IPR011006">
    <property type="entry name" value="CheY-like_superfamily"/>
</dbReference>
<dbReference type="SMART" id="SM00448">
    <property type="entry name" value="REC"/>
    <property type="match status" value="1"/>
</dbReference>
<dbReference type="PANTHER" id="PTHR44591">
    <property type="entry name" value="STRESS RESPONSE REGULATOR PROTEIN 1"/>
    <property type="match status" value="1"/>
</dbReference>
<dbReference type="SUPFAM" id="SSF52172">
    <property type="entry name" value="CheY-like"/>
    <property type="match status" value="1"/>
</dbReference>